<dbReference type="InterPro" id="IPR018721">
    <property type="entry name" value="DUF2252"/>
</dbReference>
<reference evidence="2" key="3">
    <citation type="submission" date="2018-01" db="EMBL/GenBank/DDBJ databases">
        <authorList>
            <person name="Gaut B.S."/>
            <person name="Morton B.R."/>
            <person name="Clegg M.T."/>
            <person name="Duvall M.R."/>
        </authorList>
    </citation>
    <scope>NUCLEOTIDE SEQUENCE</scope>
    <source>
        <strain evidence="2">ATCC BAA-2683</strain>
    </source>
</reference>
<dbReference type="Pfam" id="PF10009">
    <property type="entry name" value="DUF2252"/>
    <property type="match status" value="1"/>
</dbReference>
<proteinExistence type="predicted"/>
<dbReference type="PANTHER" id="PTHR39441:SF1">
    <property type="entry name" value="DUF2252 DOMAIN-CONTAINING PROTEIN"/>
    <property type="match status" value="1"/>
</dbReference>
<dbReference type="AlphaFoldDB" id="A0A1S1NNH9"/>
<evidence type="ECO:0000313" key="3">
    <source>
        <dbReference type="Proteomes" id="UP000179734"/>
    </source>
</evidence>
<evidence type="ECO:0000313" key="4">
    <source>
        <dbReference type="Proteomes" id="UP000238296"/>
    </source>
</evidence>
<evidence type="ECO:0000313" key="1">
    <source>
        <dbReference type="EMBL" id="OHV05677.1"/>
    </source>
</evidence>
<protein>
    <recommendedName>
        <fullName evidence="5">DUF2252 domain-containing protein</fullName>
    </recommendedName>
</protein>
<organism evidence="1 3">
    <name type="scientific">Mycobacterium talmoniae</name>
    <dbReference type="NCBI Taxonomy" id="1858794"/>
    <lineage>
        <taxon>Bacteria</taxon>
        <taxon>Bacillati</taxon>
        <taxon>Actinomycetota</taxon>
        <taxon>Actinomycetes</taxon>
        <taxon>Mycobacteriales</taxon>
        <taxon>Mycobacteriaceae</taxon>
        <taxon>Mycobacterium</taxon>
    </lineage>
</organism>
<dbReference type="RefSeq" id="WP_071022560.1">
    <property type="nucleotide sequence ID" value="NZ_MLQM01000014.1"/>
</dbReference>
<dbReference type="Proteomes" id="UP000238296">
    <property type="component" value="Unassembled WGS sequence"/>
</dbReference>
<dbReference type="PANTHER" id="PTHR39441">
    <property type="entry name" value="DUF2252 DOMAIN-CONTAINING PROTEIN"/>
    <property type="match status" value="1"/>
</dbReference>
<sequence length="469" mass="50856">MTVAERHELGRAKRKVLPRSALAAYAPAPDRPDPVALLETQAAARVAELVPIRYARMLVSPYTFFRGAALIMASDLAAGPNTGLAVQLCGDAHASNFGLFASPERRLVFDVNDFDETLAGPWEWDLKRLVASLAIASRSNGFRAGQQETVVRGCAEAYRSQMRELATMGELEMWYAQAVVDDALVDSVDPPLGKEIQRVATKARSRDRLRAVSKLTRVEQGRRRLVSDPPLLVPVDELVGAAMADAYHQQMGELIEAYMHSLSDDRRALAKRYDYVGLARKVVGVGSVGTRAWVVLLLGRDDGDPLLMQVKQAQLSVLEGYLDPSRYPNSGQRVVEGQRLIQAASDTLLGWLHAVGPDGHEGDYYVRQLWDMKGAADVAAMRPKVLAAYGQACGRVLARAHGRTGDRIAIAAYLGKGDAADKALVRFATAYADQNQRDYQALQAAVANGRVNAGEVPAVIGQGVRSIGA</sequence>
<keyword evidence="3" id="KW-1185">Reference proteome</keyword>
<reference evidence="1 3" key="1">
    <citation type="submission" date="2016-10" db="EMBL/GenBank/DDBJ databases">
        <title>Genome sequence of Mycobacterium talmonii.</title>
        <authorList>
            <person name="Greninger A.L."/>
            <person name="Elliott B."/>
            <person name="Vasireddy S."/>
            <person name="Vasireddy R."/>
        </authorList>
    </citation>
    <scope>NUCLEOTIDE SEQUENCE [LARGE SCALE GENOMIC DNA]</scope>
    <source>
        <strain evidence="1">MO-5499</strain>
        <strain evidence="3">NE-TNMC-100812</strain>
    </source>
</reference>
<accession>A0A1S1NNH9</accession>
<gene>
    <name evidence="1" type="ORF">BKN37_05030</name>
    <name evidence="2" type="ORF">C1Y40_04796</name>
</gene>
<evidence type="ECO:0008006" key="5">
    <source>
        <dbReference type="Google" id="ProtNLM"/>
    </source>
</evidence>
<evidence type="ECO:0000313" key="2">
    <source>
        <dbReference type="EMBL" id="PQM45045.1"/>
    </source>
</evidence>
<dbReference type="EMBL" id="PPEA01000676">
    <property type="protein sequence ID" value="PQM45045.1"/>
    <property type="molecule type" value="Genomic_DNA"/>
</dbReference>
<dbReference type="EMBL" id="MLQM01000014">
    <property type="protein sequence ID" value="OHV05677.1"/>
    <property type="molecule type" value="Genomic_DNA"/>
</dbReference>
<comment type="caution">
    <text evidence="1">The sequence shown here is derived from an EMBL/GenBank/DDBJ whole genome shotgun (WGS) entry which is preliminary data.</text>
</comment>
<dbReference type="Proteomes" id="UP000179734">
    <property type="component" value="Unassembled WGS sequence"/>
</dbReference>
<name>A0A1S1NNH9_9MYCO</name>
<reference evidence="2 4" key="2">
    <citation type="journal article" date="2017" name="Int. J. Syst. Evol. Microbiol.">
        <title>Mycobacterium talmoniae sp. nov., a slowly growing mycobacterium isolated from human respiratory samples.</title>
        <authorList>
            <person name="Davidson R.M."/>
            <person name="DeGroote M.A."/>
            <person name="Marola J.L."/>
            <person name="Buss S."/>
            <person name="Jones V."/>
            <person name="McNeil M.R."/>
            <person name="Freifeld A.G."/>
            <person name="Elaine Epperson L."/>
            <person name="Hasan N.A."/>
            <person name="Jackson M."/>
            <person name="Iwen P.C."/>
            <person name="Salfinger M."/>
            <person name="Strong M."/>
        </authorList>
    </citation>
    <scope>NUCLEOTIDE SEQUENCE [LARGE SCALE GENOMIC DNA]</scope>
    <source>
        <strain evidence="2 4">ATCC BAA-2683</strain>
    </source>
</reference>